<comment type="caution">
    <text evidence="1">The sequence shown here is derived from an EMBL/GenBank/DDBJ whole genome shotgun (WGS) entry which is preliminary data.</text>
</comment>
<organism evidence="1 2">
    <name type="scientific">Holothuria leucospilota</name>
    <name type="common">Black long sea cucumber</name>
    <name type="synonym">Mertensiothuria leucospilota</name>
    <dbReference type="NCBI Taxonomy" id="206669"/>
    <lineage>
        <taxon>Eukaryota</taxon>
        <taxon>Metazoa</taxon>
        <taxon>Echinodermata</taxon>
        <taxon>Eleutherozoa</taxon>
        <taxon>Echinozoa</taxon>
        <taxon>Holothuroidea</taxon>
        <taxon>Aspidochirotacea</taxon>
        <taxon>Aspidochirotida</taxon>
        <taxon>Holothuriidae</taxon>
        <taxon>Holothuria</taxon>
    </lineage>
</organism>
<accession>A0A9Q1CSS4</accession>
<keyword evidence="2" id="KW-1185">Reference proteome</keyword>
<name>A0A9Q1CSS4_HOLLE</name>
<sequence length="82" mass="9605">MNLEIVMSKFEDYCTPKTNITFERHKVFTCVQKPGENIDHYLTELRTKSKSCDFGDLRDLLIRDRIICGIPDNAIKERGRNI</sequence>
<proteinExistence type="predicted"/>
<evidence type="ECO:0000313" key="1">
    <source>
        <dbReference type="EMBL" id="KAJ8050406.1"/>
    </source>
</evidence>
<reference evidence="1" key="1">
    <citation type="submission" date="2021-10" db="EMBL/GenBank/DDBJ databases">
        <title>Tropical sea cucumber genome reveals ecological adaptation and Cuvierian tubules defense mechanism.</title>
        <authorList>
            <person name="Chen T."/>
        </authorList>
    </citation>
    <scope>NUCLEOTIDE SEQUENCE</scope>
    <source>
        <strain evidence="1">Nanhai2018</strain>
        <tissue evidence="1">Muscle</tissue>
    </source>
</reference>
<dbReference type="PANTHER" id="PTHR33198">
    <property type="entry name" value="ANK_REP_REGION DOMAIN-CONTAINING PROTEIN-RELATED"/>
    <property type="match status" value="1"/>
</dbReference>
<protein>
    <recommendedName>
        <fullName evidence="3">Retrotransposon gag domain-containing protein</fullName>
    </recommendedName>
</protein>
<evidence type="ECO:0000313" key="2">
    <source>
        <dbReference type="Proteomes" id="UP001152320"/>
    </source>
</evidence>
<dbReference type="AlphaFoldDB" id="A0A9Q1CSS4"/>
<dbReference type="Proteomes" id="UP001152320">
    <property type="component" value="Chromosome 1"/>
</dbReference>
<dbReference type="EMBL" id="JAIZAY010000001">
    <property type="protein sequence ID" value="KAJ8050406.1"/>
    <property type="molecule type" value="Genomic_DNA"/>
</dbReference>
<dbReference type="OrthoDB" id="2286242at2759"/>
<evidence type="ECO:0008006" key="3">
    <source>
        <dbReference type="Google" id="ProtNLM"/>
    </source>
</evidence>
<gene>
    <name evidence="1" type="ORF">HOLleu_03604</name>
</gene>
<dbReference type="PANTHER" id="PTHR33198:SF20">
    <property type="entry name" value="RETROTRANSPOSON GAG DOMAIN-CONTAINING PROTEIN"/>
    <property type="match status" value="1"/>
</dbReference>